<evidence type="ECO:0000313" key="2">
    <source>
        <dbReference type="EMBL" id="KAK6542307.1"/>
    </source>
</evidence>
<evidence type="ECO:0000313" key="3">
    <source>
        <dbReference type="Proteomes" id="UP001365542"/>
    </source>
</evidence>
<name>A0AAV9XL31_9PEZI</name>
<dbReference type="Proteomes" id="UP001365542">
    <property type="component" value="Unassembled WGS sequence"/>
</dbReference>
<evidence type="ECO:0000256" key="1">
    <source>
        <dbReference type="SAM" id="MobiDB-lite"/>
    </source>
</evidence>
<comment type="caution">
    <text evidence="2">The sequence shown here is derived from an EMBL/GenBank/DDBJ whole genome shotgun (WGS) entry which is preliminary data.</text>
</comment>
<sequence length="257" mass="29078">MSSEIQEEQAEQQRPERPSTPLNPVFAPVVTQPRDPKERLPGLERCLKTYPAVQHPNINALINDIKAERKIWGFYQNGQGIEWDDINRKMFYWASSFSALISSTVYPPSALIRNEQMQEILLQIRLDEELLGPIDASYIFQTTVNDCGSSALTLNNADLTGLNIPPHYYNNFFEVELETAMGRKITESFPVECQLWTADGHHAVGEWFRENAVIITPDVPHLTGCGFRRHLWGVHGPTGRAGFAVKKTSLRGTLPFL</sequence>
<dbReference type="AlphaFoldDB" id="A0AAV9XL31"/>
<feature type="compositionally biased region" description="Acidic residues" evidence="1">
    <location>
        <begin position="1"/>
        <end position="10"/>
    </location>
</feature>
<feature type="region of interest" description="Disordered" evidence="1">
    <location>
        <begin position="1"/>
        <end position="38"/>
    </location>
</feature>
<proteinExistence type="predicted"/>
<accession>A0AAV9XL31</accession>
<reference evidence="2 3" key="1">
    <citation type="submission" date="2019-10" db="EMBL/GenBank/DDBJ databases">
        <authorList>
            <person name="Palmer J.M."/>
        </authorList>
    </citation>
    <scope>NUCLEOTIDE SEQUENCE [LARGE SCALE GENOMIC DNA]</scope>
    <source>
        <strain evidence="2 3">TWF694</strain>
    </source>
</reference>
<gene>
    <name evidence="2" type="ORF">TWF694_006267</name>
</gene>
<dbReference type="EMBL" id="JAVHJO010000002">
    <property type="protein sequence ID" value="KAK6542307.1"/>
    <property type="molecule type" value="Genomic_DNA"/>
</dbReference>
<organism evidence="2 3">
    <name type="scientific">Orbilia ellipsospora</name>
    <dbReference type="NCBI Taxonomy" id="2528407"/>
    <lineage>
        <taxon>Eukaryota</taxon>
        <taxon>Fungi</taxon>
        <taxon>Dikarya</taxon>
        <taxon>Ascomycota</taxon>
        <taxon>Pezizomycotina</taxon>
        <taxon>Orbiliomycetes</taxon>
        <taxon>Orbiliales</taxon>
        <taxon>Orbiliaceae</taxon>
        <taxon>Orbilia</taxon>
    </lineage>
</organism>
<keyword evidence="3" id="KW-1185">Reference proteome</keyword>
<protein>
    <submittedName>
        <fullName evidence="2">Uncharacterized protein</fullName>
    </submittedName>
</protein>